<feature type="region of interest" description="Disordered" evidence="1">
    <location>
        <begin position="75"/>
        <end position="106"/>
    </location>
</feature>
<comment type="caution">
    <text evidence="2">The sequence shown here is derived from an EMBL/GenBank/DDBJ whole genome shotgun (WGS) entry which is preliminary data.</text>
</comment>
<protein>
    <submittedName>
        <fullName evidence="2">Uncharacterized protein</fullName>
    </submittedName>
</protein>
<evidence type="ECO:0000313" key="3">
    <source>
        <dbReference type="Proteomes" id="UP000765509"/>
    </source>
</evidence>
<dbReference type="Proteomes" id="UP000765509">
    <property type="component" value="Unassembled WGS sequence"/>
</dbReference>
<sequence length="106" mass="12008">MSDEEPVLTPRTNLIQISFRTTLAEELKLLQEEHATTSPASQTDKKNFTLTAQAKLPSLYPLGHELKLPYLRESETNSKVLVPNNQEKEGRDLVRSISDPELNYEA</sequence>
<dbReference type="EMBL" id="AVOT02000069">
    <property type="protein sequence ID" value="MBW0460865.1"/>
    <property type="molecule type" value="Genomic_DNA"/>
</dbReference>
<dbReference type="AlphaFoldDB" id="A0A9Q3B952"/>
<evidence type="ECO:0000313" key="2">
    <source>
        <dbReference type="EMBL" id="MBW0460865.1"/>
    </source>
</evidence>
<accession>A0A9Q3B952</accession>
<evidence type="ECO:0000256" key="1">
    <source>
        <dbReference type="SAM" id="MobiDB-lite"/>
    </source>
</evidence>
<keyword evidence="3" id="KW-1185">Reference proteome</keyword>
<reference evidence="2" key="1">
    <citation type="submission" date="2021-03" db="EMBL/GenBank/DDBJ databases">
        <title>Draft genome sequence of rust myrtle Austropuccinia psidii MF-1, a brazilian biotype.</title>
        <authorList>
            <person name="Quecine M.C."/>
            <person name="Pachon D.M.R."/>
            <person name="Bonatelli M.L."/>
            <person name="Correr F.H."/>
            <person name="Franceschini L.M."/>
            <person name="Leite T.F."/>
            <person name="Margarido G.R.A."/>
            <person name="Almeida C.A."/>
            <person name="Ferrarezi J.A."/>
            <person name="Labate C.A."/>
        </authorList>
    </citation>
    <scope>NUCLEOTIDE SEQUENCE</scope>
    <source>
        <strain evidence="2">MF-1</strain>
    </source>
</reference>
<name>A0A9Q3B952_9BASI</name>
<gene>
    <name evidence="2" type="ORF">O181_000580</name>
</gene>
<proteinExistence type="predicted"/>
<organism evidence="2 3">
    <name type="scientific">Austropuccinia psidii MF-1</name>
    <dbReference type="NCBI Taxonomy" id="1389203"/>
    <lineage>
        <taxon>Eukaryota</taxon>
        <taxon>Fungi</taxon>
        <taxon>Dikarya</taxon>
        <taxon>Basidiomycota</taxon>
        <taxon>Pucciniomycotina</taxon>
        <taxon>Pucciniomycetes</taxon>
        <taxon>Pucciniales</taxon>
        <taxon>Sphaerophragmiaceae</taxon>
        <taxon>Austropuccinia</taxon>
    </lineage>
</organism>